<name>A0AAE1UHK0_9EUCA</name>
<accession>A0AAE1UHK0</accession>
<reference evidence="5" key="1">
    <citation type="submission" date="2023-11" db="EMBL/GenBank/DDBJ databases">
        <title>Genome assemblies of two species of porcelain crab, Petrolisthes cinctipes and Petrolisthes manimaculis (Anomura: Porcellanidae).</title>
        <authorList>
            <person name="Angst P."/>
        </authorList>
    </citation>
    <scope>NUCLEOTIDE SEQUENCE</scope>
    <source>
        <strain evidence="5">PB745_02</strain>
        <tissue evidence="5">Gill</tissue>
    </source>
</reference>
<dbReference type="Pfam" id="PF13873">
    <property type="entry name" value="Myb_DNA-bind_5"/>
    <property type="match status" value="1"/>
</dbReference>
<comment type="function">
    <text evidence="3">Involved in transvection phenomena (= synapsis-dependent gene expression), where the synaptic pairing of chromosomes carrying genes with which zeste interacts influences the expression of these genes. Zeste binds to DNA and stimulates transcription from a nearby promoter.</text>
</comment>
<dbReference type="PANTHER" id="PTHR21411">
    <property type="entry name" value="APONTIC"/>
    <property type="match status" value="1"/>
</dbReference>
<sequence length="205" mass="22476">MGEEERLLLLDLINQKKDVILSKATDARMIPAKAQAWEQVTNSLASSGMGPTRTVKQVKKIWENMISRATKFVSDQMKKLYRTGGGTPSPDIKPDAVMGKILPLIENELEPPQNYNDSDSWPRGTDVTDIYFDEVGDQTSEPMPMTEQPSTAHMAPALLIPVEGNYHSPLPSTSSITLFGSTPLPSTSREAPGMVALHSQLLQPT</sequence>
<gene>
    <name evidence="5" type="ORF">Pmani_008661</name>
</gene>
<evidence type="ECO:0000313" key="6">
    <source>
        <dbReference type="Proteomes" id="UP001292094"/>
    </source>
</evidence>
<feature type="domain" description="Myb/SANT-like DNA-binding" evidence="4">
    <location>
        <begin position="3"/>
        <end position="70"/>
    </location>
</feature>
<dbReference type="AlphaFoldDB" id="A0AAE1UHK0"/>
<dbReference type="PANTHER" id="PTHR21411:SF0">
    <property type="entry name" value="REGULATORY PROTEIN ZESTE"/>
    <property type="match status" value="1"/>
</dbReference>
<organism evidence="5 6">
    <name type="scientific">Petrolisthes manimaculis</name>
    <dbReference type="NCBI Taxonomy" id="1843537"/>
    <lineage>
        <taxon>Eukaryota</taxon>
        <taxon>Metazoa</taxon>
        <taxon>Ecdysozoa</taxon>
        <taxon>Arthropoda</taxon>
        <taxon>Crustacea</taxon>
        <taxon>Multicrustacea</taxon>
        <taxon>Malacostraca</taxon>
        <taxon>Eumalacostraca</taxon>
        <taxon>Eucarida</taxon>
        <taxon>Decapoda</taxon>
        <taxon>Pleocyemata</taxon>
        <taxon>Anomura</taxon>
        <taxon>Galatheoidea</taxon>
        <taxon>Porcellanidae</taxon>
        <taxon>Petrolisthes</taxon>
    </lineage>
</organism>
<evidence type="ECO:0000313" key="5">
    <source>
        <dbReference type="EMBL" id="KAK4320496.1"/>
    </source>
</evidence>
<dbReference type="EMBL" id="JAWZYT010000665">
    <property type="protein sequence ID" value="KAK4320496.1"/>
    <property type="molecule type" value="Genomic_DNA"/>
</dbReference>
<comment type="subunit">
    <text evidence="1">Self-associates forming complexes of several hundred monomers.</text>
</comment>
<evidence type="ECO:0000259" key="4">
    <source>
        <dbReference type="Pfam" id="PF13873"/>
    </source>
</evidence>
<evidence type="ECO:0000256" key="1">
    <source>
        <dbReference type="ARBA" id="ARBA00011764"/>
    </source>
</evidence>
<evidence type="ECO:0000256" key="3">
    <source>
        <dbReference type="ARBA" id="ARBA00025466"/>
    </source>
</evidence>
<comment type="caution">
    <text evidence="5">The sequence shown here is derived from an EMBL/GenBank/DDBJ whole genome shotgun (WGS) entry which is preliminary data.</text>
</comment>
<protein>
    <recommendedName>
        <fullName evidence="2">Regulatory protein zeste</fullName>
    </recommendedName>
</protein>
<dbReference type="Proteomes" id="UP001292094">
    <property type="component" value="Unassembled WGS sequence"/>
</dbReference>
<keyword evidence="6" id="KW-1185">Reference proteome</keyword>
<proteinExistence type="predicted"/>
<evidence type="ECO:0000256" key="2">
    <source>
        <dbReference type="ARBA" id="ARBA00016807"/>
    </source>
</evidence>
<dbReference type="InterPro" id="IPR028002">
    <property type="entry name" value="Myb_DNA-bind_5"/>
</dbReference>